<dbReference type="Proteomes" id="UP001420932">
    <property type="component" value="Unassembled WGS sequence"/>
</dbReference>
<evidence type="ECO:0000256" key="3">
    <source>
        <dbReference type="ARBA" id="ARBA00022676"/>
    </source>
</evidence>
<keyword evidence="3" id="KW-0328">Glycosyltransferase</keyword>
<reference evidence="7 8" key="1">
    <citation type="submission" date="2024-01" db="EMBL/GenBank/DDBJ databases">
        <title>Genome assemblies of Stephania.</title>
        <authorList>
            <person name="Yang L."/>
        </authorList>
    </citation>
    <scope>NUCLEOTIDE SEQUENCE [LARGE SCALE GENOMIC DNA]</scope>
    <source>
        <strain evidence="7">YNDBR</strain>
        <tissue evidence="7">Leaf</tissue>
    </source>
</reference>
<sequence length="101" mass="11417">MPGKEKLATFSEHFDDSPISFCMTRIVYILDQVKALEEELIFRMKKQGLSVTPQILVVTRLIPDAQGTKCNQELEAIFDTKYSQILQVCTTWDPSTTSGDS</sequence>
<dbReference type="Pfam" id="PF00862">
    <property type="entry name" value="GT-B_Sucrose_synth"/>
    <property type="match status" value="1"/>
</dbReference>
<evidence type="ECO:0000256" key="2">
    <source>
        <dbReference type="ARBA" id="ARBA00012540"/>
    </source>
</evidence>
<dbReference type="Gene3D" id="3.40.50.2000">
    <property type="entry name" value="Glycogen Phosphorylase B"/>
    <property type="match status" value="1"/>
</dbReference>
<comment type="caution">
    <text evidence="7">The sequence shown here is derived from an EMBL/GenBank/DDBJ whole genome shotgun (WGS) entry which is preliminary data.</text>
</comment>
<dbReference type="GO" id="GO:0005985">
    <property type="term" value="P:sucrose metabolic process"/>
    <property type="evidence" value="ECO:0007669"/>
    <property type="project" value="InterPro"/>
</dbReference>
<evidence type="ECO:0000259" key="6">
    <source>
        <dbReference type="Pfam" id="PF00862"/>
    </source>
</evidence>
<keyword evidence="8" id="KW-1185">Reference proteome</keyword>
<evidence type="ECO:0000313" key="7">
    <source>
        <dbReference type="EMBL" id="KAK9106457.1"/>
    </source>
</evidence>
<dbReference type="InterPro" id="IPR000368">
    <property type="entry name" value="Sucrose_synth_GT-B1"/>
</dbReference>
<name>A0AAP0FE78_9MAGN</name>
<evidence type="ECO:0000256" key="5">
    <source>
        <dbReference type="ARBA" id="ARBA00049030"/>
    </source>
</evidence>
<dbReference type="GO" id="GO:0016157">
    <property type="term" value="F:sucrose synthase activity"/>
    <property type="evidence" value="ECO:0007669"/>
    <property type="project" value="UniProtKB-EC"/>
</dbReference>
<evidence type="ECO:0000256" key="4">
    <source>
        <dbReference type="ARBA" id="ARBA00022679"/>
    </source>
</evidence>
<evidence type="ECO:0000313" key="8">
    <source>
        <dbReference type="Proteomes" id="UP001420932"/>
    </source>
</evidence>
<evidence type="ECO:0000256" key="1">
    <source>
        <dbReference type="ARBA" id="ARBA00005894"/>
    </source>
</evidence>
<comment type="similarity">
    <text evidence="1">Belongs to the glycosyltransferase 1 family. Plant sucrose synthase subfamily.</text>
</comment>
<dbReference type="PANTHER" id="PTHR45839">
    <property type="match status" value="1"/>
</dbReference>
<organism evidence="7 8">
    <name type="scientific">Stephania yunnanensis</name>
    <dbReference type="NCBI Taxonomy" id="152371"/>
    <lineage>
        <taxon>Eukaryota</taxon>
        <taxon>Viridiplantae</taxon>
        <taxon>Streptophyta</taxon>
        <taxon>Embryophyta</taxon>
        <taxon>Tracheophyta</taxon>
        <taxon>Spermatophyta</taxon>
        <taxon>Magnoliopsida</taxon>
        <taxon>Ranunculales</taxon>
        <taxon>Menispermaceae</taxon>
        <taxon>Menispermoideae</taxon>
        <taxon>Cissampelideae</taxon>
        <taxon>Stephania</taxon>
    </lineage>
</organism>
<dbReference type="EC" id="2.4.1.13" evidence="2"/>
<protein>
    <recommendedName>
        <fullName evidence="2">sucrose synthase</fullName>
        <ecNumber evidence="2">2.4.1.13</ecNumber>
    </recommendedName>
</protein>
<comment type="catalytic activity">
    <reaction evidence="5">
        <text>an NDP-alpha-D-glucose + D-fructose = a ribonucleoside 5'-diphosphate + sucrose + H(+)</text>
        <dbReference type="Rhea" id="RHEA:16241"/>
        <dbReference type="ChEBI" id="CHEBI:15378"/>
        <dbReference type="ChEBI" id="CHEBI:17992"/>
        <dbReference type="ChEBI" id="CHEBI:37721"/>
        <dbReference type="ChEBI" id="CHEBI:57930"/>
        <dbReference type="ChEBI" id="CHEBI:76533"/>
        <dbReference type="EC" id="2.4.1.13"/>
    </reaction>
</comment>
<dbReference type="InterPro" id="IPR012820">
    <property type="entry name" value="Sucrose_synthase_pln/cyn"/>
</dbReference>
<dbReference type="AlphaFoldDB" id="A0AAP0FE78"/>
<gene>
    <name evidence="7" type="ORF">Syun_022468</name>
</gene>
<dbReference type="PANTHER" id="PTHR45839:SF4">
    <property type="entry name" value="SUCROSE SYNTHASE 5"/>
    <property type="match status" value="1"/>
</dbReference>
<accession>A0AAP0FE78</accession>
<keyword evidence="4" id="KW-0808">Transferase</keyword>
<dbReference type="EMBL" id="JBBNAF010000010">
    <property type="protein sequence ID" value="KAK9106457.1"/>
    <property type="molecule type" value="Genomic_DNA"/>
</dbReference>
<proteinExistence type="inferred from homology"/>
<feature type="domain" description="Sucrose synthase first GT-B" evidence="6">
    <location>
        <begin position="24"/>
        <end position="89"/>
    </location>
</feature>